<reference evidence="2 3" key="1">
    <citation type="journal article" date="2006" name="Science">
        <title>Phytophthora genome sequences uncover evolutionary origins and mechanisms of pathogenesis.</title>
        <authorList>
            <person name="Tyler B.M."/>
            <person name="Tripathy S."/>
            <person name="Zhang X."/>
            <person name="Dehal P."/>
            <person name="Jiang R.H."/>
            <person name="Aerts A."/>
            <person name="Arredondo F.D."/>
            <person name="Baxter L."/>
            <person name="Bensasson D."/>
            <person name="Beynon J.L."/>
            <person name="Chapman J."/>
            <person name="Damasceno C.M."/>
            <person name="Dorrance A.E."/>
            <person name="Dou D."/>
            <person name="Dickerman A.W."/>
            <person name="Dubchak I.L."/>
            <person name="Garbelotto M."/>
            <person name="Gijzen M."/>
            <person name="Gordon S.G."/>
            <person name="Govers F."/>
            <person name="Grunwald N.J."/>
            <person name="Huang W."/>
            <person name="Ivors K.L."/>
            <person name="Jones R.W."/>
            <person name="Kamoun S."/>
            <person name="Krampis K."/>
            <person name="Lamour K.H."/>
            <person name="Lee M.K."/>
            <person name="McDonald W.H."/>
            <person name="Medina M."/>
            <person name="Meijer H.J."/>
            <person name="Nordberg E.K."/>
            <person name="Maclean D.J."/>
            <person name="Ospina-Giraldo M.D."/>
            <person name="Morris P.F."/>
            <person name="Phuntumart V."/>
            <person name="Putnam N.H."/>
            <person name="Rash S."/>
            <person name="Rose J.K."/>
            <person name="Sakihama Y."/>
            <person name="Salamov A.A."/>
            <person name="Savidor A."/>
            <person name="Scheuring C.F."/>
            <person name="Smith B.M."/>
            <person name="Sobral B.W."/>
            <person name="Terry A."/>
            <person name="Torto-Alalibo T.A."/>
            <person name="Win J."/>
            <person name="Xu Z."/>
            <person name="Zhang H."/>
            <person name="Grigoriev I.V."/>
            <person name="Rokhsar D.S."/>
            <person name="Boore J.L."/>
        </authorList>
    </citation>
    <scope>NUCLEOTIDE SEQUENCE [LARGE SCALE GENOMIC DNA]</scope>
    <source>
        <strain evidence="2 3">P6497</strain>
    </source>
</reference>
<dbReference type="EMBL" id="JH159160">
    <property type="protein sequence ID" value="EGZ08796.1"/>
    <property type="molecule type" value="Genomic_DNA"/>
</dbReference>
<feature type="compositionally biased region" description="Basic and acidic residues" evidence="1">
    <location>
        <begin position="142"/>
        <end position="161"/>
    </location>
</feature>
<proteinExistence type="predicted"/>
<dbReference type="InParanoid" id="G5A641"/>
<dbReference type="GeneID" id="20647712"/>
<accession>G5A641</accession>
<dbReference type="AlphaFoldDB" id="G5A641"/>
<keyword evidence="3" id="KW-1185">Reference proteome</keyword>
<feature type="compositionally biased region" description="Polar residues" evidence="1">
    <location>
        <begin position="81"/>
        <end position="96"/>
    </location>
</feature>
<evidence type="ECO:0000313" key="3">
    <source>
        <dbReference type="Proteomes" id="UP000002640"/>
    </source>
</evidence>
<dbReference type="RefSeq" id="XP_009535429.1">
    <property type="nucleotide sequence ID" value="XM_009537134.1"/>
</dbReference>
<feature type="compositionally biased region" description="Low complexity" evidence="1">
    <location>
        <begin position="123"/>
        <end position="134"/>
    </location>
</feature>
<dbReference type="Proteomes" id="UP000002640">
    <property type="component" value="Unassembled WGS sequence"/>
</dbReference>
<feature type="compositionally biased region" description="Basic and acidic residues" evidence="1">
    <location>
        <begin position="65"/>
        <end position="80"/>
    </location>
</feature>
<evidence type="ECO:0000256" key="1">
    <source>
        <dbReference type="SAM" id="MobiDB-lite"/>
    </source>
</evidence>
<organism evidence="2 3">
    <name type="scientific">Phytophthora sojae (strain P6497)</name>
    <name type="common">Soybean stem and root rot agent</name>
    <name type="synonym">Phytophthora megasperma f. sp. glycines</name>
    <dbReference type="NCBI Taxonomy" id="1094619"/>
    <lineage>
        <taxon>Eukaryota</taxon>
        <taxon>Sar</taxon>
        <taxon>Stramenopiles</taxon>
        <taxon>Oomycota</taxon>
        <taxon>Peronosporomycetes</taxon>
        <taxon>Peronosporales</taxon>
        <taxon>Peronosporaceae</taxon>
        <taxon>Phytophthora</taxon>
    </lineage>
</organism>
<feature type="region of interest" description="Disordered" evidence="1">
    <location>
        <begin position="36"/>
        <end position="166"/>
    </location>
</feature>
<sequence>MAPGPRSRPGREGRVVAIDAEVTLTRAPLADTLSLELGDDAGSGEDPGTLATWRSGLGAGGGAVARREARRNPPPDDRSPETTVEAPSTLGGTTVQADPGDKSVDEVTGSRIPVGDEGEARDAGTGAAVTEATAPEPPGSKLADRHPQESSDAETPREQVHSDPAPLERGVCLRDCCGDSVLEAMSAAKWMYQRHAVNLEVATGGRYRHVQQIPCCPRLVVSRPHDFYPETVRSISAPTDTNGAVVA</sequence>
<evidence type="ECO:0000313" key="2">
    <source>
        <dbReference type="EMBL" id="EGZ08796.1"/>
    </source>
</evidence>
<dbReference type="KEGG" id="psoj:PHYSODRAFT_339229"/>
<gene>
    <name evidence="2" type="ORF">PHYSODRAFT_339229</name>
</gene>
<protein>
    <submittedName>
        <fullName evidence="2">Uncharacterized protein</fullName>
    </submittedName>
</protein>
<name>G5A641_PHYSP</name>